<evidence type="ECO:0000256" key="2">
    <source>
        <dbReference type="SAM" id="Phobius"/>
    </source>
</evidence>
<feature type="transmembrane region" description="Helical" evidence="2">
    <location>
        <begin position="616"/>
        <end position="639"/>
    </location>
</feature>
<evidence type="ECO:0000256" key="1">
    <source>
        <dbReference type="SAM" id="MobiDB-lite"/>
    </source>
</evidence>
<dbReference type="Proteomes" id="UP000214365">
    <property type="component" value="Unassembled WGS sequence"/>
</dbReference>
<name>A0A1Q5Q9N4_TALAT</name>
<gene>
    <name evidence="3" type="ORF">UA08_04026</name>
</gene>
<evidence type="ECO:0000313" key="4">
    <source>
        <dbReference type="Proteomes" id="UP000214365"/>
    </source>
</evidence>
<feature type="compositionally biased region" description="Polar residues" evidence="1">
    <location>
        <begin position="132"/>
        <end position="143"/>
    </location>
</feature>
<feature type="compositionally biased region" description="Low complexity" evidence="1">
    <location>
        <begin position="572"/>
        <end position="581"/>
    </location>
</feature>
<dbReference type="OrthoDB" id="5383338at2759"/>
<proteinExistence type="predicted"/>
<evidence type="ECO:0000313" key="3">
    <source>
        <dbReference type="EMBL" id="OKL60670.1"/>
    </source>
</evidence>
<organism evidence="3 4">
    <name type="scientific">Talaromyces atroroseus</name>
    <dbReference type="NCBI Taxonomy" id="1441469"/>
    <lineage>
        <taxon>Eukaryota</taxon>
        <taxon>Fungi</taxon>
        <taxon>Dikarya</taxon>
        <taxon>Ascomycota</taxon>
        <taxon>Pezizomycotina</taxon>
        <taxon>Eurotiomycetes</taxon>
        <taxon>Eurotiomycetidae</taxon>
        <taxon>Eurotiales</taxon>
        <taxon>Trichocomaceae</taxon>
        <taxon>Talaromyces</taxon>
        <taxon>Talaromyces sect. Trachyspermi</taxon>
    </lineage>
</organism>
<feature type="region of interest" description="Disordered" evidence="1">
    <location>
        <begin position="124"/>
        <end position="156"/>
    </location>
</feature>
<keyword evidence="2" id="KW-1133">Transmembrane helix</keyword>
<protein>
    <submittedName>
        <fullName evidence="3">Uncharacterized protein</fullName>
    </submittedName>
</protein>
<dbReference type="EMBL" id="LFMY01000005">
    <property type="protein sequence ID" value="OKL60670.1"/>
    <property type="molecule type" value="Genomic_DNA"/>
</dbReference>
<feature type="region of interest" description="Disordered" evidence="1">
    <location>
        <begin position="550"/>
        <end position="596"/>
    </location>
</feature>
<accession>A0A1Q5Q9N4</accession>
<dbReference type="STRING" id="1441469.A0A1Q5Q9N4"/>
<feature type="compositionally biased region" description="Polar residues" evidence="1">
    <location>
        <begin position="84"/>
        <end position="99"/>
    </location>
</feature>
<reference evidence="3 4" key="1">
    <citation type="submission" date="2015-06" db="EMBL/GenBank/DDBJ databases">
        <title>Talaromyces atroroseus IBT 11181 draft genome.</title>
        <authorList>
            <person name="Rasmussen K.B."/>
            <person name="Rasmussen S."/>
            <person name="Petersen B."/>
            <person name="Sicheritz-Ponten T."/>
            <person name="Mortensen U.H."/>
            <person name="Thrane U."/>
        </authorList>
    </citation>
    <scope>NUCLEOTIDE SEQUENCE [LARGE SCALE GENOMIC DNA]</scope>
    <source>
        <strain evidence="3 4">IBT 11181</strain>
    </source>
</reference>
<sequence length="654" mass="71905">MATKPQFQLFPSPAKDRKNPFRNIPNRRDESRNRSQSPVSPETEADLKSELQTESVIIKIIEDTKSDAIQPRSESRQSSRPDITMQTQLDTRQLQSRSVSPGLPINSMFPQYNHHLPLDRQAYFPQNRDSDNAPQREQSSSSAGRAFPTTRISPGDVDAVFGPKTVPASVLNFPTEDLSPRIEYSTAEELLTLWESANGQELQESLGTFNLRMERVEDNTFTFGNPQLPFYTLRASMNGVSILRNHPLKQNRGVEVMGLSLESPIRRRPPHDGLVTVIFSKLAAMLAVEQAAELARQHALAPSEAVEIETNAVSRAAAQESCRLIWNAPQRRYELQHPSLLQQVSSPLLGQDGIPVSLVQTAKPGILHITVSPSAESDSQQPPVIMVTSPKSPNSIPAGNSAATSRTSTLPQADIDEPLASLDLDTMTLSICAGLTTSKIPSLYAIDSLVAAMLAVAITDDSTYPVLANAELYVPGLISEQLQQEPPQAGQQQPRQKNRGFRNSFTLATAKSTANTATTTNTFAGTYYTTFAERVDAEQEAKLMSKIHAKEAKKHAKRKDNANSHKNKNKKGGFFSFLGGSKKNKNKTESDTEEFDMEKYGNTEEWSGKDDNKLPLLIRMIVAVVVFGVKVVVVVLVAGAKFAIWLLNKCLGSD</sequence>
<keyword evidence="2" id="KW-0812">Transmembrane</keyword>
<keyword evidence="4" id="KW-1185">Reference proteome</keyword>
<feature type="region of interest" description="Disordered" evidence="1">
    <location>
        <begin position="1"/>
        <end position="111"/>
    </location>
</feature>
<comment type="caution">
    <text evidence="3">The sequence shown here is derived from an EMBL/GenBank/DDBJ whole genome shotgun (WGS) entry which is preliminary data.</text>
</comment>
<keyword evidence="2" id="KW-0472">Membrane</keyword>
<dbReference type="RefSeq" id="XP_020120791.1">
    <property type="nucleotide sequence ID" value="XM_020266821.1"/>
</dbReference>
<dbReference type="GeneID" id="31003781"/>
<dbReference type="AlphaFoldDB" id="A0A1Q5Q9N4"/>